<accession>A0A9W9LQT4</accession>
<dbReference type="PANTHER" id="PTHR23024">
    <property type="entry name" value="ARYLACETAMIDE DEACETYLASE"/>
    <property type="match status" value="1"/>
</dbReference>
<evidence type="ECO:0000259" key="1">
    <source>
        <dbReference type="Pfam" id="PF07859"/>
    </source>
</evidence>
<name>A0A9W9LQT4_9EURO</name>
<dbReference type="EMBL" id="JAPQKO010000003">
    <property type="protein sequence ID" value="KAJ5172482.1"/>
    <property type="molecule type" value="Genomic_DNA"/>
</dbReference>
<feature type="domain" description="Alpha/beta hydrolase fold-3" evidence="1">
    <location>
        <begin position="65"/>
        <end position="299"/>
    </location>
</feature>
<dbReference type="SUPFAM" id="SSF53474">
    <property type="entry name" value="alpha/beta-Hydrolases"/>
    <property type="match status" value="1"/>
</dbReference>
<dbReference type="GO" id="GO:0072330">
    <property type="term" value="P:monocarboxylic acid biosynthetic process"/>
    <property type="evidence" value="ECO:0007669"/>
    <property type="project" value="UniProtKB-ARBA"/>
</dbReference>
<dbReference type="InterPro" id="IPR029058">
    <property type="entry name" value="AB_hydrolase_fold"/>
</dbReference>
<sequence>MPSVLEQRQLMAECEAEGLELLGPCPPHLGETWIDIPLPNNQINRTKLVWPRSSGGLPIQCPLVTYFHGGGYSVASPDLLLSPARGFATVLSCVVACPQNNQLPEQPFPASIRNAWEVCAWLSDAKNLNDGVLKDESASVDLDGGFIVGGLSSGGSVAAVVGSIPVAMKAGIPEFAGLTALQSPVTGLFVGISFLVTEAMLPAEYREIFTSRDEPRENKELTDALRRDLEGMLDVHSPWFSPLNLNVSDLKTTQDHPPKVVVYGGDRDQFRDDSVIYGKWLSQFANVQVRASILKDNDHTGWVSPPWPASHTRAIKDFTLDGMAWLLDLEWDRSREDLPY</sequence>
<gene>
    <name evidence="2" type="ORF">N7492_005075</name>
</gene>
<dbReference type="OrthoDB" id="408631at2759"/>
<dbReference type="Proteomes" id="UP001146351">
    <property type="component" value="Unassembled WGS sequence"/>
</dbReference>
<reference evidence="2" key="1">
    <citation type="submission" date="2022-11" db="EMBL/GenBank/DDBJ databases">
        <authorList>
            <person name="Petersen C."/>
        </authorList>
    </citation>
    <scope>NUCLEOTIDE SEQUENCE</scope>
    <source>
        <strain evidence="2">IBT 21917</strain>
    </source>
</reference>
<dbReference type="GO" id="GO:0017000">
    <property type="term" value="P:antibiotic biosynthetic process"/>
    <property type="evidence" value="ECO:0007669"/>
    <property type="project" value="UniProtKB-ARBA"/>
</dbReference>
<evidence type="ECO:0000313" key="3">
    <source>
        <dbReference type="Proteomes" id="UP001146351"/>
    </source>
</evidence>
<comment type="caution">
    <text evidence="2">The sequence shown here is derived from an EMBL/GenBank/DDBJ whole genome shotgun (WGS) entry which is preliminary data.</text>
</comment>
<dbReference type="GO" id="GO:0016787">
    <property type="term" value="F:hydrolase activity"/>
    <property type="evidence" value="ECO:0007669"/>
    <property type="project" value="InterPro"/>
</dbReference>
<organism evidence="2 3">
    <name type="scientific">Penicillium capsulatum</name>
    <dbReference type="NCBI Taxonomy" id="69766"/>
    <lineage>
        <taxon>Eukaryota</taxon>
        <taxon>Fungi</taxon>
        <taxon>Dikarya</taxon>
        <taxon>Ascomycota</taxon>
        <taxon>Pezizomycotina</taxon>
        <taxon>Eurotiomycetes</taxon>
        <taxon>Eurotiomycetidae</taxon>
        <taxon>Eurotiales</taxon>
        <taxon>Aspergillaceae</taxon>
        <taxon>Penicillium</taxon>
    </lineage>
</organism>
<reference evidence="2" key="2">
    <citation type="journal article" date="2023" name="IMA Fungus">
        <title>Comparative genomic study of the Penicillium genus elucidates a diverse pangenome and 15 lateral gene transfer events.</title>
        <authorList>
            <person name="Petersen C."/>
            <person name="Sorensen T."/>
            <person name="Nielsen M.R."/>
            <person name="Sondergaard T.E."/>
            <person name="Sorensen J.L."/>
            <person name="Fitzpatrick D.A."/>
            <person name="Frisvad J.C."/>
            <person name="Nielsen K.L."/>
        </authorList>
    </citation>
    <scope>NUCLEOTIDE SEQUENCE</scope>
    <source>
        <strain evidence="2">IBT 21917</strain>
    </source>
</reference>
<dbReference type="AlphaFoldDB" id="A0A9W9LQT4"/>
<keyword evidence="3" id="KW-1185">Reference proteome</keyword>
<dbReference type="InterPro" id="IPR013094">
    <property type="entry name" value="AB_hydrolase_3"/>
</dbReference>
<evidence type="ECO:0000313" key="2">
    <source>
        <dbReference type="EMBL" id="KAJ5172482.1"/>
    </source>
</evidence>
<dbReference type="InterPro" id="IPR050466">
    <property type="entry name" value="Carboxylest/Gibb_receptor"/>
</dbReference>
<proteinExistence type="predicted"/>
<dbReference type="PANTHER" id="PTHR23024:SF24">
    <property type="entry name" value="ALPHA_BETA HYDROLASE FOLD-3 DOMAIN-CONTAINING PROTEIN"/>
    <property type="match status" value="1"/>
</dbReference>
<protein>
    <submittedName>
        <fullName evidence="2">Alpha/beta-hydrolase</fullName>
    </submittedName>
</protein>
<dbReference type="Pfam" id="PF07859">
    <property type="entry name" value="Abhydrolase_3"/>
    <property type="match status" value="1"/>
</dbReference>
<dbReference type="Gene3D" id="3.40.50.1820">
    <property type="entry name" value="alpha/beta hydrolase"/>
    <property type="match status" value="1"/>
</dbReference>